<protein>
    <submittedName>
        <fullName evidence="1">Uncharacterized protein</fullName>
    </submittedName>
</protein>
<reference evidence="1" key="1">
    <citation type="submission" date="2018-05" db="EMBL/GenBank/DDBJ databases">
        <authorList>
            <person name="Lanie J.A."/>
            <person name="Ng W.-L."/>
            <person name="Kazmierczak K.M."/>
            <person name="Andrzejewski T.M."/>
            <person name="Davidsen T.M."/>
            <person name="Wayne K.J."/>
            <person name="Tettelin H."/>
            <person name="Glass J.I."/>
            <person name="Rusch D."/>
            <person name="Podicherti R."/>
            <person name="Tsui H.-C.T."/>
            <person name="Winkler M.E."/>
        </authorList>
    </citation>
    <scope>NUCLEOTIDE SEQUENCE</scope>
</reference>
<name>A0A382TL52_9ZZZZ</name>
<feature type="non-terminal residue" evidence="1">
    <location>
        <position position="87"/>
    </location>
</feature>
<gene>
    <name evidence="1" type="ORF">METZ01_LOCUS375071</name>
</gene>
<organism evidence="1">
    <name type="scientific">marine metagenome</name>
    <dbReference type="NCBI Taxonomy" id="408172"/>
    <lineage>
        <taxon>unclassified sequences</taxon>
        <taxon>metagenomes</taxon>
        <taxon>ecological metagenomes</taxon>
    </lineage>
</organism>
<evidence type="ECO:0000313" key="1">
    <source>
        <dbReference type="EMBL" id="SVD22217.1"/>
    </source>
</evidence>
<dbReference type="AlphaFoldDB" id="A0A382TL52"/>
<sequence length="87" mass="10288">MIRSNKNQYLSNRELLAEIHKSKKSFAWSADDFSWNFDLILPDEKELYKLRPTRVKELAKEKSMDKALEEEGPTYTIHDVVVRVMNT</sequence>
<proteinExistence type="predicted"/>
<accession>A0A382TL52</accession>
<dbReference type="EMBL" id="UINC01137089">
    <property type="protein sequence ID" value="SVD22217.1"/>
    <property type="molecule type" value="Genomic_DNA"/>
</dbReference>